<dbReference type="AlphaFoldDB" id="A0A6I4IDQ1"/>
<feature type="coiled-coil region" evidence="1">
    <location>
        <begin position="145"/>
        <end position="172"/>
    </location>
</feature>
<evidence type="ECO:0000313" key="4">
    <source>
        <dbReference type="EMBL" id="MVN91499.1"/>
    </source>
</evidence>
<name>A0A6I4IDQ1_9SPHI</name>
<organism evidence="4 5">
    <name type="scientific">Mucilaginibacter aquatilis</name>
    <dbReference type="NCBI Taxonomy" id="1517760"/>
    <lineage>
        <taxon>Bacteria</taxon>
        <taxon>Pseudomonadati</taxon>
        <taxon>Bacteroidota</taxon>
        <taxon>Sphingobacteriia</taxon>
        <taxon>Sphingobacteriales</taxon>
        <taxon>Sphingobacteriaceae</taxon>
        <taxon>Mucilaginibacter</taxon>
    </lineage>
</organism>
<dbReference type="InterPro" id="IPR036890">
    <property type="entry name" value="HATPase_C_sf"/>
</dbReference>
<dbReference type="GO" id="GO:0000155">
    <property type="term" value="F:phosphorelay sensor kinase activity"/>
    <property type="evidence" value="ECO:0007669"/>
    <property type="project" value="InterPro"/>
</dbReference>
<proteinExistence type="predicted"/>
<dbReference type="Pfam" id="PF06580">
    <property type="entry name" value="His_kinase"/>
    <property type="match status" value="1"/>
</dbReference>
<evidence type="ECO:0000256" key="1">
    <source>
        <dbReference type="SAM" id="Coils"/>
    </source>
</evidence>
<protein>
    <recommendedName>
        <fullName evidence="3">Signal transduction histidine kinase internal region domain-containing protein</fullName>
    </recommendedName>
</protein>
<dbReference type="OrthoDB" id="9792992at2"/>
<dbReference type="InterPro" id="IPR010559">
    <property type="entry name" value="Sig_transdc_His_kin_internal"/>
</dbReference>
<dbReference type="Gene3D" id="3.30.565.10">
    <property type="entry name" value="Histidine kinase-like ATPase, C-terminal domain"/>
    <property type="match status" value="1"/>
</dbReference>
<keyword evidence="2" id="KW-1133">Transmembrane helix</keyword>
<accession>A0A6I4IDQ1</accession>
<keyword evidence="2" id="KW-0472">Membrane</keyword>
<dbReference type="PANTHER" id="PTHR34220:SF7">
    <property type="entry name" value="SENSOR HISTIDINE KINASE YPDA"/>
    <property type="match status" value="1"/>
</dbReference>
<evidence type="ECO:0000313" key="5">
    <source>
        <dbReference type="Proteomes" id="UP000434850"/>
    </source>
</evidence>
<dbReference type="Proteomes" id="UP000434850">
    <property type="component" value="Unassembled WGS sequence"/>
</dbReference>
<feature type="transmembrane region" description="Helical" evidence="2">
    <location>
        <begin position="53"/>
        <end position="73"/>
    </location>
</feature>
<feature type="transmembrane region" description="Helical" evidence="2">
    <location>
        <begin position="14"/>
        <end position="33"/>
    </location>
</feature>
<sequence>MDAKIWLMMFWRRYRFILTTYSVFALLIFYAAWLEGPETVYQRYGDKREWIPGIAFGILKVSVIYYILIYQIALPFVRSNKWKPLLLKLVLFFIVLTSVEYLMEFHLGDPTIARRMNTSLQEFLIWELAIACFMTLFTIAIAVSVELRQKKARESELEKQKLSAELAAIRYQINPHFLFNSLSLIFTKCVKENMEVANAVALLSEVMRYALEPEEDGQGKATLSKEIDHMNNVIAMNQMRYNNGLRIKSMIDVDNYSARFPRLMLITLVENAFKHGDLNDSDNPLNIQLSLKQGRFNFYIGNRKKSGLKELSSGIGLDNIRQRLELLYGNDQSFNIRQQADYFIAEIKIDL</sequence>
<keyword evidence="5" id="KW-1185">Reference proteome</keyword>
<dbReference type="EMBL" id="WQLA01000003">
    <property type="protein sequence ID" value="MVN91499.1"/>
    <property type="molecule type" value="Genomic_DNA"/>
</dbReference>
<dbReference type="GO" id="GO:0016020">
    <property type="term" value="C:membrane"/>
    <property type="evidence" value="ECO:0007669"/>
    <property type="project" value="InterPro"/>
</dbReference>
<reference evidence="4 5" key="1">
    <citation type="submission" date="2019-12" db="EMBL/GenBank/DDBJ databases">
        <title>Mucilaginibacter sp. HME9299 genome sequencing and assembly.</title>
        <authorList>
            <person name="Kang H."/>
            <person name="Kim H."/>
            <person name="Joh K."/>
        </authorList>
    </citation>
    <scope>NUCLEOTIDE SEQUENCE [LARGE SCALE GENOMIC DNA]</scope>
    <source>
        <strain evidence="4 5">HME9299</strain>
    </source>
</reference>
<dbReference type="PANTHER" id="PTHR34220">
    <property type="entry name" value="SENSOR HISTIDINE KINASE YPDA"/>
    <property type="match status" value="1"/>
</dbReference>
<evidence type="ECO:0000259" key="3">
    <source>
        <dbReference type="Pfam" id="PF06580"/>
    </source>
</evidence>
<dbReference type="RefSeq" id="WP_157541760.1">
    <property type="nucleotide sequence ID" value="NZ_WQLA01000003.1"/>
</dbReference>
<dbReference type="InterPro" id="IPR050640">
    <property type="entry name" value="Bact_2-comp_sensor_kinase"/>
</dbReference>
<comment type="caution">
    <text evidence="4">The sequence shown here is derived from an EMBL/GenBank/DDBJ whole genome shotgun (WGS) entry which is preliminary data.</text>
</comment>
<evidence type="ECO:0000256" key="2">
    <source>
        <dbReference type="SAM" id="Phobius"/>
    </source>
</evidence>
<feature type="transmembrane region" description="Helical" evidence="2">
    <location>
        <begin position="85"/>
        <end position="103"/>
    </location>
</feature>
<keyword evidence="2" id="KW-0812">Transmembrane</keyword>
<gene>
    <name evidence="4" type="ORF">GO816_10220</name>
</gene>
<feature type="domain" description="Signal transduction histidine kinase internal region" evidence="3">
    <location>
        <begin position="164"/>
        <end position="243"/>
    </location>
</feature>
<keyword evidence="1" id="KW-0175">Coiled coil</keyword>
<feature type="transmembrane region" description="Helical" evidence="2">
    <location>
        <begin position="123"/>
        <end position="145"/>
    </location>
</feature>